<dbReference type="Pfam" id="PF03965">
    <property type="entry name" value="Penicillinase_R"/>
    <property type="match status" value="1"/>
</dbReference>
<dbReference type="Proteomes" id="UP000223913">
    <property type="component" value="Unassembled WGS sequence"/>
</dbReference>
<organism evidence="5 6">
    <name type="scientific">Flavilitoribacter nigricans (strain ATCC 23147 / DSM 23189 / NBRC 102662 / NCIMB 1420 / SS-2)</name>
    <name type="common">Lewinella nigricans</name>
    <dbReference type="NCBI Taxonomy" id="1122177"/>
    <lineage>
        <taxon>Bacteria</taxon>
        <taxon>Pseudomonadati</taxon>
        <taxon>Bacteroidota</taxon>
        <taxon>Saprospiria</taxon>
        <taxon>Saprospirales</taxon>
        <taxon>Lewinellaceae</taxon>
        <taxon>Flavilitoribacter</taxon>
    </lineage>
</organism>
<keyword evidence="2" id="KW-0805">Transcription regulation</keyword>
<dbReference type="EMBL" id="PDUD01000030">
    <property type="protein sequence ID" value="PHN03668.1"/>
    <property type="molecule type" value="Genomic_DNA"/>
</dbReference>
<dbReference type="InterPro" id="IPR005650">
    <property type="entry name" value="BlaI_family"/>
</dbReference>
<dbReference type="PIRSF" id="PIRSF019455">
    <property type="entry name" value="CopR_AtkY"/>
    <property type="match status" value="1"/>
</dbReference>
<dbReference type="AlphaFoldDB" id="A0A2D0N5J9"/>
<reference evidence="5 6" key="1">
    <citation type="submission" date="2017-10" db="EMBL/GenBank/DDBJ databases">
        <title>The draft genome sequence of Lewinella nigricans NBRC 102662.</title>
        <authorList>
            <person name="Wang K."/>
        </authorList>
    </citation>
    <scope>NUCLEOTIDE SEQUENCE [LARGE SCALE GENOMIC DNA]</scope>
    <source>
        <strain evidence="5 6">NBRC 102662</strain>
    </source>
</reference>
<name>A0A2D0N5J9_FLAN2</name>
<dbReference type="Gene3D" id="1.10.10.10">
    <property type="entry name" value="Winged helix-like DNA-binding domain superfamily/Winged helix DNA-binding domain"/>
    <property type="match status" value="1"/>
</dbReference>
<keyword evidence="4" id="KW-0804">Transcription</keyword>
<comment type="caution">
    <text evidence="5">The sequence shown here is derived from an EMBL/GenBank/DDBJ whole genome shotgun (WGS) entry which is preliminary data.</text>
</comment>
<dbReference type="GO" id="GO:0003677">
    <property type="term" value="F:DNA binding"/>
    <property type="evidence" value="ECO:0007669"/>
    <property type="project" value="UniProtKB-KW"/>
</dbReference>
<dbReference type="OrthoDB" id="1098508at2"/>
<dbReference type="Gene3D" id="1.10.4040.10">
    <property type="entry name" value="Penicillinase repressor domain"/>
    <property type="match status" value="1"/>
</dbReference>
<accession>A0A2D0N5J9</accession>
<sequence>MEIPDPHQLSRRERQIMDLFFQHGELSAQAVQEQLPDAPGYATVRSLLRILEEKGHLSHSKSGRQFIYRPVAGVEKVKHQRLNHLLRTFFGGSISEAVAAFIQDPDNDLRPEELEELDKIIREARDK</sequence>
<protein>
    <submittedName>
        <fullName evidence="5">CopY family transcriptional regulator</fullName>
    </submittedName>
</protein>
<evidence type="ECO:0000313" key="6">
    <source>
        <dbReference type="Proteomes" id="UP000223913"/>
    </source>
</evidence>
<proteinExistence type="inferred from homology"/>
<dbReference type="GO" id="GO:0045892">
    <property type="term" value="P:negative regulation of DNA-templated transcription"/>
    <property type="evidence" value="ECO:0007669"/>
    <property type="project" value="InterPro"/>
</dbReference>
<evidence type="ECO:0000313" key="5">
    <source>
        <dbReference type="EMBL" id="PHN03668.1"/>
    </source>
</evidence>
<evidence type="ECO:0000256" key="4">
    <source>
        <dbReference type="ARBA" id="ARBA00023163"/>
    </source>
</evidence>
<dbReference type="InterPro" id="IPR036390">
    <property type="entry name" value="WH_DNA-bd_sf"/>
</dbReference>
<gene>
    <name evidence="5" type="ORF">CRP01_25800</name>
</gene>
<evidence type="ECO:0000256" key="2">
    <source>
        <dbReference type="ARBA" id="ARBA00023015"/>
    </source>
</evidence>
<evidence type="ECO:0000256" key="1">
    <source>
        <dbReference type="ARBA" id="ARBA00011046"/>
    </source>
</evidence>
<keyword evidence="6" id="KW-1185">Reference proteome</keyword>
<dbReference type="SUPFAM" id="SSF46785">
    <property type="entry name" value="Winged helix' DNA-binding domain"/>
    <property type="match status" value="1"/>
</dbReference>
<dbReference type="InterPro" id="IPR036388">
    <property type="entry name" value="WH-like_DNA-bd_sf"/>
</dbReference>
<evidence type="ECO:0000256" key="3">
    <source>
        <dbReference type="ARBA" id="ARBA00023125"/>
    </source>
</evidence>
<dbReference type="RefSeq" id="WP_099152996.1">
    <property type="nucleotide sequence ID" value="NZ_PDUD01000030.1"/>
</dbReference>
<keyword evidence="3" id="KW-0238">DNA-binding</keyword>
<comment type="similarity">
    <text evidence="1">Belongs to the BlaI transcriptional regulatory family.</text>
</comment>